<keyword evidence="4" id="KW-1185">Reference proteome</keyword>
<gene>
    <name evidence="3" type="ORF">BT96DRAFT_954212</name>
</gene>
<name>A0A6A4IEX7_9AGAR</name>
<accession>A0A6A4IEX7</accession>
<protein>
    <recommendedName>
        <fullName evidence="2">LYR motif-containing protein Cup1-like N-terminal domain-containing protein</fullName>
    </recommendedName>
</protein>
<sequence length="317" mass="36534">MWAMTSLSSLYRNYLRQVRSLPHHYLRQFFQVKASDDFRAIAATPLRKPHLRQQKIRRVSKDLRRIKLALTGRHDAFSYILDLAYGRRGKLKWELMEPLLIQPNAPPPDPIIRSVPKSRPPVYSPELKALLTNSASREKPLELHQLKFPPTLSPQARLLGPLSKRLEFNTRWRYFEREWKKVYPPLEVAVQKEKTGRANAIGFQDQGLIDHINDMVRPSAATSPMTRRERLSSNAQLPPPTQRHPSRWLRRRYQDLLGRLPILVFGTGSKAPSFNVAQPLTEGANLILSISLGLNVKTPLKLTSPSLKQKYVLPREL</sequence>
<evidence type="ECO:0000259" key="2">
    <source>
        <dbReference type="Pfam" id="PF20263"/>
    </source>
</evidence>
<evidence type="ECO:0000313" key="4">
    <source>
        <dbReference type="Proteomes" id="UP000799118"/>
    </source>
</evidence>
<feature type="region of interest" description="Disordered" evidence="1">
    <location>
        <begin position="221"/>
        <end position="245"/>
    </location>
</feature>
<dbReference type="InterPro" id="IPR046896">
    <property type="entry name" value="Cup1-like_N"/>
</dbReference>
<dbReference type="OrthoDB" id="198652at2759"/>
<feature type="domain" description="LYR motif-containing protein Cup1-like N-terminal" evidence="2">
    <location>
        <begin position="10"/>
        <end position="96"/>
    </location>
</feature>
<proteinExistence type="predicted"/>
<dbReference type="Proteomes" id="UP000799118">
    <property type="component" value="Unassembled WGS sequence"/>
</dbReference>
<dbReference type="AlphaFoldDB" id="A0A6A4IEX7"/>
<evidence type="ECO:0000256" key="1">
    <source>
        <dbReference type="SAM" id="MobiDB-lite"/>
    </source>
</evidence>
<reference evidence="3" key="1">
    <citation type="journal article" date="2019" name="Environ. Microbiol.">
        <title>Fungal ecological strategies reflected in gene transcription - a case study of two litter decomposers.</title>
        <authorList>
            <person name="Barbi F."/>
            <person name="Kohler A."/>
            <person name="Barry K."/>
            <person name="Baskaran P."/>
            <person name="Daum C."/>
            <person name="Fauchery L."/>
            <person name="Ihrmark K."/>
            <person name="Kuo A."/>
            <person name="LaButti K."/>
            <person name="Lipzen A."/>
            <person name="Morin E."/>
            <person name="Grigoriev I.V."/>
            <person name="Henrissat B."/>
            <person name="Lindahl B."/>
            <person name="Martin F."/>
        </authorList>
    </citation>
    <scope>NUCLEOTIDE SEQUENCE</scope>
    <source>
        <strain evidence="3">JB14</strain>
    </source>
</reference>
<dbReference type="EMBL" id="ML769392">
    <property type="protein sequence ID" value="KAE9408283.1"/>
    <property type="molecule type" value="Genomic_DNA"/>
</dbReference>
<dbReference type="Pfam" id="PF20263">
    <property type="entry name" value="LYRM2-like"/>
    <property type="match status" value="1"/>
</dbReference>
<evidence type="ECO:0000313" key="3">
    <source>
        <dbReference type="EMBL" id="KAE9408283.1"/>
    </source>
</evidence>
<organism evidence="3 4">
    <name type="scientific">Gymnopus androsaceus JB14</name>
    <dbReference type="NCBI Taxonomy" id="1447944"/>
    <lineage>
        <taxon>Eukaryota</taxon>
        <taxon>Fungi</taxon>
        <taxon>Dikarya</taxon>
        <taxon>Basidiomycota</taxon>
        <taxon>Agaricomycotina</taxon>
        <taxon>Agaricomycetes</taxon>
        <taxon>Agaricomycetidae</taxon>
        <taxon>Agaricales</taxon>
        <taxon>Marasmiineae</taxon>
        <taxon>Omphalotaceae</taxon>
        <taxon>Gymnopus</taxon>
    </lineage>
</organism>